<keyword evidence="1 3" id="KW-0807">Transducer</keyword>
<dbReference type="Pfam" id="PF00672">
    <property type="entry name" value="HAMP"/>
    <property type="match status" value="1"/>
</dbReference>
<evidence type="ECO:0000256" key="4">
    <source>
        <dbReference type="SAM" id="Phobius"/>
    </source>
</evidence>
<feature type="domain" description="HAMP" evidence="6">
    <location>
        <begin position="95"/>
        <end position="149"/>
    </location>
</feature>
<dbReference type="RefSeq" id="WP_349589121.1">
    <property type="nucleotide sequence ID" value="NZ_JBEFLD010000007.1"/>
</dbReference>
<feature type="transmembrane region" description="Helical" evidence="4">
    <location>
        <begin position="72"/>
        <end position="93"/>
    </location>
</feature>
<dbReference type="SMART" id="SM00304">
    <property type="entry name" value="HAMP"/>
    <property type="match status" value="1"/>
</dbReference>
<evidence type="ECO:0000256" key="3">
    <source>
        <dbReference type="PROSITE-ProRule" id="PRU00284"/>
    </source>
</evidence>
<dbReference type="Pfam" id="PF00015">
    <property type="entry name" value="MCPsignal"/>
    <property type="match status" value="1"/>
</dbReference>
<feature type="domain" description="Methyl-accepting transducer" evidence="5">
    <location>
        <begin position="154"/>
        <end position="390"/>
    </location>
</feature>
<protein>
    <submittedName>
        <fullName evidence="7">Methyl-accepting chemotaxis protein</fullName>
    </submittedName>
</protein>
<dbReference type="PRINTS" id="PR00260">
    <property type="entry name" value="CHEMTRNSDUCR"/>
</dbReference>
<proteinExistence type="inferred from homology"/>
<dbReference type="SMART" id="SM00283">
    <property type="entry name" value="MA"/>
    <property type="match status" value="1"/>
</dbReference>
<dbReference type="InterPro" id="IPR003660">
    <property type="entry name" value="HAMP_dom"/>
</dbReference>
<evidence type="ECO:0000256" key="1">
    <source>
        <dbReference type="ARBA" id="ARBA00023224"/>
    </source>
</evidence>
<keyword evidence="8" id="KW-1185">Reference proteome</keyword>
<dbReference type="EMBL" id="JBEFLD010000007">
    <property type="protein sequence ID" value="MEQ6291788.1"/>
    <property type="molecule type" value="Genomic_DNA"/>
</dbReference>
<organism evidence="7 8">
    <name type="scientific">Vogesella oryzagri</name>
    <dbReference type="NCBI Taxonomy" id="3160864"/>
    <lineage>
        <taxon>Bacteria</taxon>
        <taxon>Pseudomonadati</taxon>
        <taxon>Pseudomonadota</taxon>
        <taxon>Betaproteobacteria</taxon>
        <taxon>Neisseriales</taxon>
        <taxon>Chromobacteriaceae</taxon>
        <taxon>Vogesella</taxon>
    </lineage>
</organism>
<evidence type="ECO:0000259" key="6">
    <source>
        <dbReference type="PROSITE" id="PS50885"/>
    </source>
</evidence>
<dbReference type="PROSITE" id="PS50885">
    <property type="entry name" value="HAMP"/>
    <property type="match status" value="1"/>
</dbReference>
<name>A0ABV1M6F2_9NEIS</name>
<evidence type="ECO:0000313" key="8">
    <source>
        <dbReference type="Proteomes" id="UP001433638"/>
    </source>
</evidence>
<accession>A0ABV1M6F2</accession>
<evidence type="ECO:0000313" key="7">
    <source>
        <dbReference type="EMBL" id="MEQ6291788.1"/>
    </source>
</evidence>
<sequence length="602" mass="67074">MDWFWKTYDLIEKTFWNSLTKKLCAFFFISLFQLILIGYVYLALSDIRELVSSQTINSASLAQIHALLDRTIYWSFAIWGLSLLFIAFMVWYLRYLIVRPMQMIIDIFREIGAGEGDLSREIPTITHDEIRDLSLSYNEFLHKMREIISNVRTMTMRIAMDSARTRKTIHESVESAGQQAQLASQVSVSSERSSSGVTQVSADTQQISETTLNNLDIARASYAELQDAANRIGSVSERVGQFNLTVDELSTRSASIKAIVDLIKEVSEQTNLLALNAAIEAARAGEAGRGFAVVADEVRKLAERVKVATDEISGNIDGMLGLVKNTKDETNLITSDTHQAREVVNRSSQHFGRMMGDFESTAHSMTQIAGTMNDFASANRQITANVSEIHALSNTVADSLKQSEDVSVALSRAAEEVQELVARFILGEGVLDESIAIAKQAREQLQKTLQQAAQEGSDVFDQRYQLIAGTNPPKYHTNYDVKLEKSLQQVYDRVVQQVSGGRFCVMVDNNGYAPTHNSFYSKPLTGDAAADLVGSRDKRLFNDPTGIKSARNQQPFLLQTYMRDTGEILSEIALPISMNNRHWGAIRVGFDPMVMLEAGNKK</sequence>
<keyword evidence="4" id="KW-0812">Transmembrane</keyword>
<dbReference type="CDD" id="cd11386">
    <property type="entry name" value="MCP_signal"/>
    <property type="match status" value="1"/>
</dbReference>
<keyword evidence="4" id="KW-0472">Membrane</keyword>
<dbReference type="PROSITE" id="PS50111">
    <property type="entry name" value="CHEMOTAXIS_TRANSDUC_2"/>
    <property type="match status" value="1"/>
</dbReference>
<comment type="caution">
    <text evidence="7">The sequence shown here is derived from an EMBL/GenBank/DDBJ whole genome shotgun (WGS) entry which is preliminary data.</text>
</comment>
<dbReference type="Gene3D" id="1.10.287.950">
    <property type="entry name" value="Methyl-accepting chemotaxis protein"/>
    <property type="match status" value="1"/>
</dbReference>
<gene>
    <name evidence="7" type="ORF">ABNW52_14310</name>
</gene>
<comment type="similarity">
    <text evidence="2">Belongs to the methyl-accepting chemotaxis (MCP) protein family.</text>
</comment>
<dbReference type="PANTHER" id="PTHR32089">
    <property type="entry name" value="METHYL-ACCEPTING CHEMOTAXIS PROTEIN MCPB"/>
    <property type="match status" value="1"/>
</dbReference>
<evidence type="ECO:0000256" key="2">
    <source>
        <dbReference type="ARBA" id="ARBA00029447"/>
    </source>
</evidence>
<evidence type="ECO:0000259" key="5">
    <source>
        <dbReference type="PROSITE" id="PS50111"/>
    </source>
</evidence>
<dbReference type="InterPro" id="IPR004089">
    <property type="entry name" value="MCPsignal_dom"/>
</dbReference>
<keyword evidence="4" id="KW-1133">Transmembrane helix</keyword>
<dbReference type="PANTHER" id="PTHR32089:SF112">
    <property type="entry name" value="LYSOZYME-LIKE PROTEIN-RELATED"/>
    <property type="match status" value="1"/>
</dbReference>
<dbReference type="SUPFAM" id="SSF58104">
    <property type="entry name" value="Methyl-accepting chemotaxis protein (MCP) signaling domain"/>
    <property type="match status" value="1"/>
</dbReference>
<dbReference type="CDD" id="cd06225">
    <property type="entry name" value="HAMP"/>
    <property type="match status" value="1"/>
</dbReference>
<dbReference type="InterPro" id="IPR004090">
    <property type="entry name" value="Chemotax_Me-accpt_rcpt"/>
</dbReference>
<reference evidence="7" key="1">
    <citation type="submission" date="2024-06" db="EMBL/GenBank/DDBJ databases">
        <title>Genome sequence of Vogesella sp. MAHUQ-64.</title>
        <authorList>
            <person name="Huq M.A."/>
        </authorList>
    </citation>
    <scope>NUCLEOTIDE SEQUENCE</scope>
    <source>
        <strain evidence="7">MAHUQ-64</strain>
    </source>
</reference>
<feature type="transmembrane region" description="Helical" evidence="4">
    <location>
        <begin position="23"/>
        <end position="44"/>
    </location>
</feature>
<dbReference type="Proteomes" id="UP001433638">
    <property type="component" value="Unassembled WGS sequence"/>
</dbReference>